<feature type="domain" description="Low molecular weight antigen MTB12-like C-terminal" evidence="4">
    <location>
        <begin position="38"/>
        <end position="148"/>
    </location>
</feature>
<evidence type="ECO:0000259" key="4">
    <source>
        <dbReference type="Pfam" id="PF26580"/>
    </source>
</evidence>
<evidence type="ECO:0000313" key="5">
    <source>
        <dbReference type="EMBL" id="AWB85102.1"/>
    </source>
</evidence>
<reference evidence="6" key="1">
    <citation type="submission" date="2018-01" db="EMBL/GenBank/DDBJ databases">
        <authorList>
            <person name="Li J."/>
        </authorList>
    </citation>
    <scope>NUCLEOTIDE SEQUENCE [LARGE SCALE GENOMIC DNA]</scope>
    <source>
        <strain evidence="6">2184</strain>
    </source>
</reference>
<evidence type="ECO:0000313" key="6">
    <source>
        <dbReference type="Proteomes" id="UP000244754"/>
    </source>
</evidence>
<dbReference type="InterPro" id="IPR058644">
    <property type="entry name" value="Mtb12-like_C"/>
</dbReference>
<name>A0A2S0WHE6_9CORY</name>
<evidence type="ECO:0000256" key="1">
    <source>
        <dbReference type="ARBA" id="ARBA00022729"/>
    </source>
</evidence>
<proteinExistence type="inferred from homology"/>
<feature type="compositionally biased region" description="Low complexity" evidence="3">
    <location>
        <begin position="159"/>
        <end position="177"/>
    </location>
</feature>
<dbReference type="Proteomes" id="UP000244754">
    <property type="component" value="Chromosome"/>
</dbReference>
<gene>
    <name evidence="5" type="ORF">C3E79_07485</name>
</gene>
<evidence type="ECO:0000256" key="3">
    <source>
        <dbReference type="SAM" id="MobiDB-lite"/>
    </source>
</evidence>
<comment type="similarity">
    <text evidence="2">Belongs to the MTB12 family.</text>
</comment>
<keyword evidence="1" id="KW-0732">Signal</keyword>
<dbReference type="Pfam" id="PF26580">
    <property type="entry name" value="Mtb12_C"/>
    <property type="match status" value="1"/>
</dbReference>
<evidence type="ECO:0000256" key="2">
    <source>
        <dbReference type="ARBA" id="ARBA00093774"/>
    </source>
</evidence>
<dbReference type="OrthoDB" id="4567960at2"/>
<organism evidence="5 6">
    <name type="scientific">Corynebacterium liangguodongii</name>
    <dbReference type="NCBI Taxonomy" id="2079535"/>
    <lineage>
        <taxon>Bacteria</taxon>
        <taxon>Bacillati</taxon>
        <taxon>Actinomycetota</taxon>
        <taxon>Actinomycetes</taxon>
        <taxon>Mycobacteriales</taxon>
        <taxon>Corynebacteriaceae</taxon>
        <taxon>Corynebacterium</taxon>
    </lineage>
</organism>
<protein>
    <recommendedName>
        <fullName evidence="4">Low molecular weight antigen MTB12-like C-terminal domain-containing protein</fullName>
    </recommendedName>
</protein>
<accession>A0A2S0WHE6</accession>
<dbReference type="KEGG" id="clia:C3E79_07485"/>
<feature type="region of interest" description="Disordered" evidence="3">
    <location>
        <begin position="155"/>
        <end position="183"/>
    </location>
</feature>
<dbReference type="EMBL" id="CP026948">
    <property type="protein sequence ID" value="AWB85102.1"/>
    <property type="molecule type" value="Genomic_DNA"/>
</dbReference>
<dbReference type="AlphaFoldDB" id="A0A2S0WHE6"/>
<sequence length="183" mass="18568">MALGATMGVAACSNEAETTPSETSTVASSAEAAPAAELPSAADLNGVLARATDPAVPMEERVNTVQGGETAPELFDVMAQSQQQSGANFHVVDPVLPGYEPNSVLATVSFNQPEQGAQLADNVEFVFENGYWKLSKTWACTLVTHALPPEQVPPMCQSAAPAEGGAPAPAPAEGGAPAPAPAL</sequence>
<keyword evidence="6" id="KW-1185">Reference proteome</keyword>